<evidence type="ECO:0000256" key="2">
    <source>
        <dbReference type="SAM" id="MobiDB-lite"/>
    </source>
</evidence>
<dbReference type="EMBL" id="CP139965">
    <property type="protein sequence ID" value="WQD80270.1"/>
    <property type="molecule type" value="Genomic_DNA"/>
</dbReference>
<dbReference type="SMART" id="SM00470">
    <property type="entry name" value="ParB"/>
    <property type="match status" value="1"/>
</dbReference>
<feature type="compositionally biased region" description="Polar residues" evidence="2">
    <location>
        <begin position="119"/>
        <end position="136"/>
    </location>
</feature>
<feature type="coiled-coil region" evidence="1">
    <location>
        <begin position="236"/>
        <end position="270"/>
    </location>
</feature>
<evidence type="ECO:0000313" key="4">
    <source>
        <dbReference type="EMBL" id="WQD80270.1"/>
    </source>
</evidence>
<dbReference type="SUPFAM" id="SSF110849">
    <property type="entry name" value="ParB/Sulfiredoxin"/>
    <property type="match status" value="1"/>
</dbReference>
<proteinExistence type="predicted"/>
<dbReference type="InterPro" id="IPR003115">
    <property type="entry name" value="ParB_N"/>
</dbReference>
<reference evidence="4 5" key="1">
    <citation type="submission" date="2023-12" db="EMBL/GenBank/DDBJ databases">
        <title>Genome sequencing and assembly of bacterial species from a model synthetic community.</title>
        <authorList>
            <person name="Hogle S.L."/>
        </authorList>
    </citation>
    <scope>NUCLEOTIDE SEQUENCE [LARGE SCALE GENOMIC DNA]</scope>
    <source>
        <strain evidence="4 5">HAMBI 2494</strain>
    </source>
</reference>
<keyword evidence="1" id="KW-0175">Coiled coil</keyword>
<organism evidence="4 5">
    <name type="scientific">Paraburkholderia kururiensis</name>
    <dbReference type="NCBI Taxonomy" id="984307"/>
    <lineage>
        <taxon>Bacteria</taxon>
        <taxon>Pseudomonadati</taxon>
        <taxon>Pseudomonadota</taxon>
        <taxon>Betaproteobacteria</taxon>
        <taxon>Burkholderiales</taxon>
        <taxon>Burkholderiaceae</taxon>
        <taxon>Paraburkholderia</taxon>
    </lineage>
</organism>
<feature type="compositionally biased region" description="Basic and acidic residues" evidence="2">
    <location>
        <begin position="138"/>
        <end position="156"/>
    </location>
</feature>
<name>A0ABZ0WSA4_9BURK</name>
<accession>A0ABZ0WSA4</accession>
<keyword evidence="5" id="KW-1185">Reference proteome</keyword>
<evidence type="ECO:0000313" key="5">
    <source>
        <dbReference type="Proteomes" id="UP001325479"/>
    </source>
</evidence>
<dbReference type="InterPro" id="IPR036086">
    <property type="entry name" value="ParB/Sulfiredoxin_sf"/>
</dbReference>
<sequence>MSDLELHPLCSLFPPIEGIEFEALKADIEANGLQRPIVVLDGMILDGANRYRACLEAGVEPVTVSYAGSDPLQFVLSENLHRRHLTPGQHAAIVAAATDWIEAEAHGGDRKSSKCNVAPRSTSADRAAQSGASVRTQKMADKVARRDPELVKRVAHGEISLPQAARQVEQGHRSAGRQSGFSRFDNTEQSLSGDCGPTPEEMAVHREQERLDRAKYDALVEVAYADDKLAAALTLIDEQAAEIKRQAAEIAVLRERQTGLMNEKVQLEAQAKRWRRIAEKHGYSDRAAR</sequence>
<gene>
    <name evidence="4" type="ORF">U0042_11630</name>
</gene>
<evidence type="ECO:0000256" key="1">
    <source>
        <dbReference type="SAM" id="Coils"/>
    </source>
</evidence>
<dbReference type="RefSeq" id="WP_114814593.1">
    <property type="nucleotide sequence ID" value="NZ_CP139965.1"/>
</dbReference>
<dbReference type="Gene3D" id="3.90.1530.10">
    <property type="entry name" value="Conserved hypothetical protein from pyrococcus furiosus pfu- 392566-001, ParB domain"/>
    <property type="match status" value="1"/>
</dbReference>
<evidence type="ECO:0000259" key="3">
    <source>
        <dbReference type="SMART" id="SM00470"/>
    </source>
</evidence>
<feature type="domain" description="ParB-like N-terminal" evidence="3">
    <location>
        <begin position="2"/>
        <end position="80"/>
    </location>
</feature>
<feature type="region of interest" description="Disordered" evidence="2">
    <location>
        <begin position="105"/>
        <end position="200"/>
    </location>
</feature>
<protein>
    <submittedName>
        <fullName evidence="4">ParB N-terminal domain-containing protein</fullName>
    </submittedName>
</protein>
<dbReference type="Proteomes" id="UP001325479">
    <property type="component" value="Chromosome"/>
</dbReference>